<dbReference type="Gene3D" id="3.30.200.20">
    <property type="entry name" value="Phosphorylase Kinase, domain 1"/>
    <property type="match status" value="1"/>
</dbReference>
<comment type="caution">
    <text evidence="3">The sequence shown here is derived from an EMBL/GenBank/DDBJ whole genome shotgun (WGS) entry which is preliminary data.</text>
</comment>
<dbReference type="NCBIfam" id="TIGR02904">
    <property type="entry name" value="spore_ysxE"/>
    <property type="match status" value="1"/>
</dbReference>
<organism evidence="3 4">
    <name type="scientific">Salipaludibacillus neizhouensis</name>
    <dbReference type="NCBI Taxonomy" id="885475"/>
    <lineage>
        <taxon>Bacteria</taxon>
        <taxon>Bacillati</taxon>
        <taxon>Bacillota</taxon>
        <taxon>Bacilli</taxon>
        <taxon>Bacillales</taxon>
        <taxon>Bacillaceae</taxon>
    </lineage>
</organism>
<dbReference type="OrthoDB" id="2379727at2"/>
<keyword evidence="3" id="KW-0946">Virion</keyword>
<reference evidence="3 4" key="1">
    <citation type="submission" date="2017-10" db="EMBL/GenBank/DDBJ databases">
        <title>Bacillus sp. nov., a halophilic bacterium isolated from a Keqin Lake.</title>
        <authorList>
            <person name="Wang H."/>
        </authorList>
    </citation>
    <scope>NUCLEOTIDE SEQUENCE [LARGE SCALE GENOMIC DNA]</scope>
    <source>
        <strain evidence="3 4">KCTC 13187</strain>
    </source>
</reference>
<feature type="domain" description="Aminoglycoside phosphotransferase" evidence="2">
    <location>
        <begin position="38"/>
        <end position="254"/>
    </location>
</feature>
<dbReference type="Proteomes" id="UP000281498">
    <property type="component" value="Unassembled WGS sequence"/>
</dbReference>
<dbReference type="Gene3D" id="3.90.1200.10">
    <property type="match status" value="1"/>
</dbReference>
<evidence type="ECO:0000259" key="2">
    <source>
        <dbReference type="Pfam" id="PF01636"/>
    </source>
</evidence>
<dbReference type="PANTHER" id="PTHR39179:SF3">
    <property type="entry name" value="COTS-RELATED PROTEIN"/>
    <property type="match status" value="1"/>
</dbReference>
<dbReference type="Pfam" id="PF01636">
    <property type="entry name" value="APH"/>
    <property type="match status" value="1"/>
</dbReference>
<dbReference type="InterPro" id="IPR002575">
    <property type="entry name" value="Aminoglycoside_PTrfase"/>
</dbReference>
<feature type="coiled-coil region" evidence="1">
    <location>
        <begin position="176"/>
        <end position="203"/>
    </location>
</feature>
<keyword evidence="3" id="KW-0167">Capsid protein</keyword>
<dbReference type="GO" id="GO:0042601">
    <property type="term" value="C:endospore-forming forespore"/>
    <property type="evidence" value="ECO:0007669"/>
    <property type="project" value="TreeGrafter"/>
</dbReference>
<evidence type="ECO:0000313" key="4">
    <source>
        <dbReference type="Proteomes" id="UP000281498"/>
    </source>
</evidence>
<dbReference type="AlphaFoldDB" id="A0A3A9KEK7"/>
<evidence type="ECO:0000256" key="1">
    <source>
        <dbReference type="SAM" id="Coils"/>
    </source>
</evidence>
<sequence>MKETLSTPSIRAILFHYDLFPQKLEAIGKIVKVETRYGTFALKQTKMTREEGEWFIHVIRRLDRMNYPFVVPIIPTKYGDYLAMDDHSTYYLMPWYEDHHEFRHPVQPEETLIEEIAKLHGLTERVQDYSEESLLESYNHLKKRWDLRKLEVEKFVDRIEAHTFYSPFEMAFLTHFERVSQMAQEAERNLDLWLEKAKELKSYRSVLCHGRVKRNHALFDPYGAAHFINFEKAVLDSPARDLATLFRHFFHEEPWNDIDGLHWLAIYEKQFALFDDERHLFISYLAFPESIYQMMDHYVKPNRTISELACVKQLERRLLTMGRIHRLMSEMYKKE</sequence>
<dbReference type="SUPFAM" id="SSF56112">
    <property type="entry name" value="Protein kinase-like (PK-like)"/>
    <property type="match status" value="1"/>
</dbReference>
<keyword evidence="1" id="KW-0175">Coiled coil</keyword>
<dbReference type="InterPro" id="IPR011009">
    <property type="entry name" value="Kinase-like_dom_sf"/>
</dbReference>
<dbReference type="RefSeq" id="WP_110934979.1">
    <property type="nucleotide sequence ID" value="NZ_KZ614146.1"/>
</dbReference>
<dbReference type="PANTHER" id="PTHR39179">
    <property type="entry name" value="SPORE COAT PROTEIN I"/>
    <property type="match status" value="1"/>
</dbReference>
<name>A0A3A9KEK7_9BACI</name>
<evidence type="ECO:0000313" key="3">
    <source>
        <dbReference type="EMBL" id="RKL65945.1"/>
    </source>
</evidence>
<proteinExistence type="predicted"/>
<dbReference type="EMBL" id="PDOE01000010">
    <property type="protein sequence ID" value="RKL65945.1"/>
    <property type="molecule type" value="Genomic_DNA"/>
</dbReference>
<protein>
    <submittedName>
        <fullName evidence="3">Spore coat protein YsxE</fullName>
    </submittedName>
</protein>
<gene>
    <name evidence="3" type="primary">ysxE</name>
    <name evidence="3" type="ORF">CR203_17895</name>
</gene>
<dbReference type="InterPro" id="IPR047175">
    <property type="entry name" value="CotS-like"/>
</dbReference>
<dbReference type="InterPro" id="IPR014253">
    <property type="entry name" value="Spore_coat_YsxE"/>
</dbReference>
<keyword evidence="4" id="KW-1185">Reference proteome</keyword>
<accession>A0A3A9KEK7</accession>